<dbReference type="PROSITE" id="PS00356">
    <property type="entry name" value="HTH_LACI_1"/>
    <property type="match status" value="1"/>
</dbReference>
<feature type="domain" description="HTH lacI-type" evidence="5">
    <location>
        <begin position="21"/>
        <end position="75"/>
    </location>
</feature>
<evidence type="ECO:0000256" key="2">
    <source>
        <dbReference type="ARBA" id="ARBA00023125"/>
    </source>
</evidence>
<dbReference type="Gene3D" id="3.40.50.2300">
    <property type="match status" value="2"/>
</dbReference>
<evidence type="ECO:0000313" key="6">
    <source>
        <dbReference type="EMBL" id="MDP4302289.1"/>
    </source>
</evidence>
<name>A0ABT9G731_LEPDI</name>
<proteinExistence type="predicted"/>
<dbReference type="InterPro" id="IPR010982">
    <property type="entry name" value="Lambda_DNA-bd_dom_sf"/>
</dbReference>
<keyword evidence="1" id="KW-0805">Transcription regulation</keyword>
<dbReference type="EMBL" id="JAUZEE010000010">
    <property type="protein sequence ID" value="MDP4302289.1"/>
    <property type="molecule type" value="Genomic_DNA"/>
</dbReference>
<dbReference type="SUPFAM" id="SSF53822">
    <property type="entry name" value="Periplasmic binding protein-like I"/>
    <property type="match status" value="1"/>
</dbReference>
<sequence length="349" mass="36562">MSDDNDLPATPPSPLAARRRPQMVDIARLAGVSVATVSRALNGHPEISASTRERISELARSLNYTVNAGAKNLRTKGNRTVAVVVPRDPAAPQPISDPFLLAMIGRLADALTSRGYDMLLSRTPADQIAALHASGTAVGIVQLGQWHDSGSLEAAARAGVPLVVWGAPLPDIGYCCVGCDNREGGHLATAHLLAEGRRHIAFIGDLSTPEPAERWQGYRQALAEQGLTPAPALHLTETTDLAHTRSTVQAMLDSGTPVDGIVCCSDILAIAAMAAVRAHGLRVPEDVAVTGYDDISWASHAEPPLTTVRQPIEPAADALVAALMEQAAGQPTASVVLPVELVVRRSSTG</sequence>
<dbReference type="SUPFAM" id="SSF47413">
    <property type="entry name" value="lambda repressor-like DNA-binding domains"/>
    <property type="match status" value="1"/>
</dbReference>
<reference evidence="6 7" key="1">
    <citation type="submission" date="2023-08" db="EMBL/GenBank/DDBJ databases">
        <authorList>
            <person name="Roldan D.M."/>
            <person name="Menes R.J."/>
        </authorList>
    </citation>
    <scope>NUCLEOTIDE SEQUENCE [LARGE SCALE GENOMIC DNA]</scope>
    <source>
        <strain evidence="6 7">CCM 2812</strain>
    </source>
</reference>
<dbReference type="CDD" id="cd01392">
    <property type="entry name" value="HTH_LacI"/>
    <property type="match status" value="1"/>
</dbReference>
<keyword evidence="2 6" id="KW-0238">DNA-binding</keyword>
<dbReference type="InterPro" id="IPR028082">
    <property type="entry name" value="Peripla_BP_I"/>
</dbReference>
<dbReference type="GO" id="GO:0003677">
    <property type="term" value="F:DNA binding"/>
    <property type="evidence" value="ECO:0007669"/>
    <property type="project" value="UniProtKB-KW"/>
</dbReference>
<organism evidence="6 7">
    <name type="scientific">Leptothrix discophora</name>
    <dbReference type="NCBI Taxonomy" id="89"/>
    <lineage>
        <taxon>Bacteria</taxon>
        <taxon>Pseudomonadati</taxon>
        <taxon>Pseudomonadota</taxon>
        <taxon>Betaproteobacteria</taxon>
        <taxon>Burkholderiales</taxon>
        <taxon>Sphaerotilaceae</taxon>
        <taxon>Leptothrix</taxon>
    </lineage>
</organism>
<dbReference type="PANTHER" id="PTHR30146">
    <property type="entry name" value="LACI-RELATED TRANSCRIPTIONAL REPRESSOR"/>
    <property type="match status" value="1"/>
</dbReference>
<comment type="caution">
    <text evidence="6">The sequence shown here is derived from an EMBL/GenBank/DDBJ whole genome shotgun (WGS) entry which is preliminary data.</text>
</comment>
<dbReference type="InterPro" id="IPR000843">
    <property type="entry name" value="HTH_LacI"/>
</dbReference>
<protein>
    <submittedName>
        <fullName evidence="6">LacI family DNA-binding transcriptional regulator</fullName>
    </submittedName>
</protein>
<dbReference type="PROSITE" id="PS50932">
    <property type="entry name" value="HTH_LACI_2"/>
    <property type="match status" value="1"/>
</dbReference>
<evidence type="ECO:0000259" key="5">
    <source>
        <dbReference type="PROSITE" id="PS50932"/>
    </source>
</evidence>
<feature type="region of interest" description="Disordered" evidence="4">
    <location>
        <begin position="1"/>
        <end position="20"/>
    </location>
</feature>
<dbReference type="Proteomes" id="UP001235760">
    <property type="component" value="Unassembled WGS sequence"/>
</dbReference>
<evidence type="ECO:0000313" key="7">
    <source>
        <dbReference type="Proteomes" id="UP001235760"/>
    </source>
</evidence>
<dbReference type="InterPro" id="IPR046335">
    <property type="entry name" value="LacI/GalR-like_sensor"/>
</dbReference>
<dbReference type="Pfam" id="PF00356">
    <property type="entry name" value="LacI"/>
    <property type="match status" value="1"/>
</dbReference>
<dbReference type="PANTHER" id="PTHR30146:SF120">
    <property type="entry name" value="ALANINE RACEMASE"/>
    <property type="match status" value="1"/>
</dbReference>
<dbReference type="Pfam" id="PF13377">
    <property type="entry name" value="Peripla_BP_3"/>
    <property type="match status" value="1"/>
</dbReference>
<keyword evidence="3" id="KW-0804">Transcription</keyword>
<accession>A0ABT9G731</accession>
<dbReference type="SMART" id="SM00354">
    <property type="entry name" value="HTH_LACI"/>
    <property type="match status" value="1"/>
</dbReference>
<keyword evidence="7" id="KW-1185">Reference proteome</keyword>
<evidence type="ECO:0000256" key="1">
    <source>
        <dbReference type="ARBA" id="ARBA00023015"/>
    </source>
</evidence>
<evidence type="ECO:0000256" key="4">
    <source>
        <dbReference type="SAM" id="MobiDB-lite"/>
    </source>
</evidence>
<evidence type="ECO:0000256" key="3">
    <source>
        <dbReference type="ARBA" id="ARBA00023163"/>
    </source>
</evidence>
<gene>
    <name evidence="6" type="ORF">Q8X39_16755</name>
</gene>
<dbReference type="Gene3D" id="1.10.260.40">
    <property type="entry name" value="lambda repressor-like DNA-binding domains"/>
    <property type="match status" value="1"/>
</dbReference>
<dbReference type="RefSeq" id="WP_305750831.1">
    <property type="nucleotide sequence ID" value="NZ_JAUZEE010000010.1"/>
</dbReference>